<evidence type="ECO:0000256" key="2">
    <source>
        <dbReference type="SAM" id="SignalP"/>
    </source>
</evidence>
<accession>A0AAD6ZAZ4</accession>
<dbReference type="AlphaFoldDB" id="A0AAD6ZAZ4"/>
<keyword evidence="4" id="KW-1185">Reference proteome</keyword>
<feature type="compositionally biased region" description="Basic and acidic residues" evidence="1">
    <location>
        <begin position="81"/>
        <end position="92"/>
    </location>
</feature>
<name>A0AAD6ZAZ4_9AGAR</name>
<dbReference type="EMBL" id="JARIHO010000064">
    <property type="protein sequence ID" value="KAJ7314889.1"/>
    <property type="molecule type" value="Genomic_DNA"/>
</dbReference>
<feature type="region of interest" description="Disordered" evidence="1">
    <location>
        <begin position="73"/>
        <end position="107"/>
    </location>
</feature>
<dbReference type="Proteomes" id="UP001218218">
    <property type="component" value="Unassembled WGS sequence"/>
</dbReference>
<proteinExistence type="predicted"/>
<feature type="chain" id="PRO_5042210018" evidence="2">
    <location>
        <begin position="22"/>
        <end position="126"/>
    </location>
</feature>
<sequence>MLLIAAVCLNQTLSFFGGVGGRGNGGQDPEIGHLLMEMESQRLSARPPFGRMWESEEDGGRARRSALHVVTANSAPSGETDSEHAVKGKEAVRGVPKAPKPTHQPRALAPSVGLCLWHSPATPHQS</sequence>
<gene>
    <name evidence="3" type="ORF">DFH08DRAFT_820866</name>
</gene>
<evidence type="ECO:0000313" key="3">
    <source>
        <dbReference type="EMBL" id="KAJ7314889.1"/>
    </source>
</evidence>
<evidence type="ECO:0000256" key="1">
    <source>
        <dbReference type="SAM" id="MobiDB-lite"/>
    </source>
</evidence>
<comment type="caution">
    <text evidence="3">The sequence shown here is derived from an EMBL/GenBank/DDBJ whole genome shotgun (WGS) entry which is preliminary data.</text>
</comment>
<reference evidence="3" key="1">
    <citation type="submission" date="2023-03" db="EMBL/GenBank/DDBJ databases">
        <title>Massive genome expansion in bonnet fungi (Mycena s.s.) driven by repeated elements and novel gene families across ecological guilds.</title>
        <authorList>
            <consortium name="Lawrence Berkeley National Laboratory"/>
            <person name="Harder C.B."/>
            <person name="Miyauchi S."/>
            <person name="Viragh M."/>
            <person name="Kuo A."/>
            <person name="Thoen E."/>
            <person name="Andreopoulos B."/>
            <person name="Lu D."/>
            <person name="Skrede I."/>
            <person name="Drula E."/>
            <person name="Henrissat B."/>
            <person name="Morin E."/>
            <person name="Kohler A."/>
            <person name="Barry K."/>
            <person name="LaButti K."/>
            <person name="Morin E."/>
            <person name="Salamov A."/>
            <person name="Lipzen A."/>
            <person name="Mereny Z."/>
            <person name="Hegedus B."/>
            <person name="Baldrian P."/>
            <person name="Stursova M."/>
            <person name="Weitz H."/>
            <person name="Taylor A."/>
            <person name="Grigoriev I.V."/>
            <person name="Nagy L.G."/>
            <person name="Martin F."/>
            <person name="Kauserud H."/>
        </authorList>
    </citation>
    <scope>NUCLEOTIDE SEQUENCE</scope>
    <source>
        <strain evidence="3">CBHHK002</strain>
    </source>
</reference>
<protein>
    <submittedName>
        <fullName evidence="3">Uncharacterized protein</fullName>
    </submittedName>
</protein>
<organism evidence="3 4">
    <name type="scientific">Mycena albidolilacea</name>
    <dbReference type="NCBI Taxonomy" id="1033008"/>
    <lineage>
        <taxon>Eukaryota</taxon>
        <taxon>Fungi</taxon>
        <taxon>Dikarya</taxon>
        <taxon>Basidiomycota</taxon>
        <taxon>Agaricomycotina</taxon>
        <taxon>Agaricomycetes</taxon>
        <taxon>Agaricomycetidae</taxon>
        <taxon>Agaricales</taxon>
        <taxon>Marasmiineae</taxon>
        <taxon>Mycenaceae</taxon>
        <taxon>Mycena</taxon>
    </lineage>
</organism>
<keyword evidence="2" id="KW-0732">Signal</keyword>
<feature type="signal peptide" evidence="2">
    <location>
        <begin position="1"/>
        <end position="21"/>
    </location>
</feature>
<evidence type="ECO:0000313" key="4">
    <source>
        <dbReference type="Proteomes" id="UP001218218"/>
    </source>
</evidence>